<dbReference type="GO" id="GO:0005737">
    <property type="term" value="C:cytoplasm"/>
    <property type="evidence" value="ECO:0007669"/>
    <property type="project" value="UniProtKB-SubCell"/>
</dbReference>
<sequence length="189" mass="20620">MAKGAISKKKRAPSLHSRAARRATSPSIDTDKSLKNVQPPPESVDNRPSIFAIHHGAGVSKKQKTGRAMSSKARKRYEKAQDRAVANMDRLEKKVALSKGQSRTIQGRRKVWEDINQDIPLENNTVSAAEPGGTVPREGDAKDDSELDDRMGEAAEERGSQPGDVDTVGMMRPVTETMVNQDDDDDGIS</sequence>
<dbReference type="AlphaFoldDB" id="A0A439CUQ2"/>
<protein>
    <recommendedName>
        <fullName evidence="10">Alb1-domain-containing protein</fullName>
    </recommendedName>
</protein>
<dbReference type="Proteomes" id="UP000286045">
    <property type="component" value="Unassembled WGS sequence"/>
</dbReference>
<evidence type="ECO:0000256" key="7">
    <source>
        <dbReference type="SAM" id="MobiDB-lite"/>
    </source>
</evidence>
<evidence type="ECO:0000256" key="3">
    <source>
        <dbReference type="ARBA" id="ARBA00022448"/>
    </source>
</evidence>
<feature type="region of interest" description="Disordered" evidence="7">
    <location>
        <begin position="1"/>
        <end position="83"/>
    </location>
</feature>
<feature type="compositionally biased region" description="Basic residues" evidence="7">
    <location>
        <begin position="1"/>
        <end position="21"/>
    </location>
</feature>
<comment type="caution">
    <text evidence="8">The sequence shown here is derived from an EMBL/GenBank/DDBJ whole genome shotgun (WGS) entry which is preliminary data.</text>
</comment>
<dbReference type="PANTHER" id="PTHR28280:SF1">
    <property type="entry name" value="SHUTTLING PRE-60S FACTOR ECM1"/>
    <property type="match status" value="1"/>
</dbReference>
<evidence type="ECO:0000313" key="9">
    <source>
        <dbReference type="Proteomes" id="UP000286045"/>
    </source>
</evidence>
<dbReference type="GO" id="GO:0000055">
    <property type="term" value="P:ribosomal large subunit export from nucleus"/>
    <property type="evidence" value="ECO:0007669"/>
    <property type="project" value="TreeGrafter"/>
</dbReference>
<dbReference type="InterPro" id="IPR053278">
    <property type="entry name" value="Pre-60S_factor_ECM1"/>
</dbReference>
<dbReference type="PANTHER" id="PTHR28280">
    <property type="entry name" value="SHUTTLING PRE-60S FACTOR ECM1"/>
    <property type="match status" value="1"/>
</dbReference>
<gene>
    <name evidence="8" type="ORF">EKO27_g9232</name>
</gene>
<keyword evidence="6" id="KW-0539">Nucleus</keyword>
<dbReference type="GO" id="GO:0005730">
    <property type="term" value="C:nucleolus"/>
    <property type="evidence" value="ECO:0007669"/>
    <property type="project" value="TreeGrafter"/>
</dbReference>
<accession>A0A439CUQ2</accession>
<comment type="subcellular location">
    <subcellularLocation>
        <location evidence="2">Cytoplasm</location>
    </subcellularLocation>
    <subcellularLocation>
        <location evidence="1">Nucleus</location>
    </subcellularLocation>
</comment>
<feature type="region of interest" description="Disordered" evidence="7">
    <location>
        <begin position="122"/>
        <end position="189"/>
    </location>
</feature>
<evidence type="ECO:0000256" key="2">
    <source>
        <dbReference type="ARBA" id="ARBA00004496"/>
    </source>
</evidence>
<evidence type="ECO:0000256" key="4">
    <source>
        <dbReference type="ARBA" id="ARBA00022490"/>
    </source>
</evidence>
<keyword evidence="3" id="KW-0813">Transport</keyword>
<keyword evidence="9" id="KW-1185">Reference proteome</keyword>
<feature type="compositionally biased region" description="Basic and acidic residues" evidence="7">
    <location>
        <begin position="137"/>
        <end position="159"/>
    </location>
</feature>
<keyword evidence="4" id="KW-0963">Cytoplasm</keyword>
<dbReference type="GO" id="GO:0030687">
    <property type="term" value="C:preribosome, large subunit precursor"/>
    <property type="evidence" value="ECO:0007669"/>
    <property type="project" value="TreeGrafter"/>
</dbReference>
<evidence type="ECO:0008006" key="10">
    <source>
        <dbReference type="Google" id="ProtNLM"/>
    </source>
</evidence>
<evidence type="ECO:0000313" key="8">
    <source>
        <dbReference type="EMBL" id="RWA05872.1"/>
    </source>
</evidence>
<organism evidence="8 9">
    <name type="scientific">Xylaria grammica</name>
    <dbReference type="NCBI Taxonomy" id="363999"/>
    <lineage>
        <taxon>Eukaryota</taxon>
        <taxon>Fungi</taxon>
        <taxon>Dikarya</taxon>
        <taxon>Ascomycota</taxon>
        <taxon>Pezizomycotina</taxon>
        <taxon>Sordariomycetes</taxon>
        <taxon>Xylariomycetidae</taxon>
        <taxon>Xylariales</taxon>
        <taxon>Xylariaceae</taxon>
        <taxon>Xylaria</taxon>
    </lineage>
</organism>
<dbReference type="Pfam" id="PF09135">
    <property type="entry name" value="Alb1"/>
    <property type="match status" value="1"/>
</dbReference>
<dbReference type="InterPro" id="IPR022784">
    <property type="entry name" value="Ribosome_bgen_Alb1"/>
</dbReference>
<reference evidence="8 9" key="1">
    <citation type="submission" date="2018-12" db="EMBL/GenBank/DDBJ databases">
        <title>Draft genome sequence of Xylaria grammica IHI A82.</title>
        <authorList>
            <person name="Buettner E."/>
            <person name="Kellner H."/>
        </authorList>
    </citation>
    <scope>NUCLEOTIDE SEQUENCE [LARGE SCALE GENOMIC DNA]</scope>
    <source>
        <strain evidence="8 9">IHI A82</strain>
    </source>
</reference>
<evidence type="ECO:0000256" key="5">
    <source>
        <dbReference type="ARBA" id="ARBA00022517"/>
    </source>
</evidence>
<evidence type="ECO:0000256" key="1">
    <source>
        <dbReference type="ARBA" id="ARBA00004123"/>
    </source>
</evidence>
<keyword evidence="5" id="KW-0690">Ribosome biogenesis</keyword>
<dbReference type="EMBL" id="RYZI01000390">
    <property type="protein sequence ID" value="RWA05872.1"/>
    <property type="molecule type" value="Genomic_DNA"/>
</dbReference>
<name>A0A439CUQ2_9PEZI</name>
<proteinExistence type="predicted"/>
<evidence type="ECO:0000256" key="6">
    <source>
        <dbReference type="ARBA" id="ARBA00023242"/>
    </source>
</evidence>